<dbReference type="PROSITE" id="PS51918">
    <property type="entry name" value="RADICAL_SAM"/>
    <property type="match status" value="1"/>
</dbReference>
<dbReference type="InterPro" id="IPR050377">
    <property type="entry name" value="Radical_SAM_PqqE_MftC-like"/>
</dbReference>
<feature type="domain" description="Radical SAM core" evidence="5">
    <location>
        <begin position="28"/>
        <end position="251"/>
    </location>
</feature>
<keyword evidence="1" id="KW-0949">S-adenosyl-L-methionine</keyword>
<dbReference type="Gene3D" id="3.20.20.70">
    <property type="entry name" value="Aldolase class I"/>
    <property type="match status" value="1"/>
</dbReference>
<gene>
    <name evidence="6" type="ORF">E1218_02380</name>
</gene>
<dbReference type="SUPFAM" id="SSF102114">
    <property type="entry name" value="Radical SAM enzymes"/>
    <property type="match status" value="1"/>
</dbReference>
<evidence type="ECO:0000313" key="7">
    <source>
        <dbReference type="Proteomes" id="UP000295172"/>
    </source>
</evidence>
<dbReference type="GO" id="GO:0046872">
    <property type="term" value="F:metal ion binding"/>
    <property type="evidence" value="ECO:0007669"/>
    <property type="project" value="UniProtKB-KW"/>
</dbReference>
<reference evidence="6 7" key="1">
    <citation type="submission" date="2019-02" db="EMBL/GenBank/DDBJ databases">
        <title>Draft genome sequences of novel Actinobacteria.</title>
        <authorList>
            <person name="Sahin N."/>
            <person name="Ay H."/>
            <person name="Saygin H."/>
        </authorList>
    </citation>
    <scope>NUCLEOTIDE SEQUENCE [LARGE SCALE GENOMIC DNA]</scope>
    <source>
        <strain evidence="6 7">16K104</strain>
    </source>
</reference>
<dbReference type="PANTHER" id="PTHR11228">
    <property type="entry name" value="RADICAL SAM DOMAIN PROTEIN"/>
    <property type="match status" value="1"/>
</dbReference>
<keyword evidence="2" id="KW-0479">Metal-binding</keyword>
<evidence type="ECO:0000256" key="3">
    <source>
        <dbReference type="ARBA" id="ARBA00023004"/>
    </source>
</evidence>
<comment type="caution">
    <text evidence="6">The sequence shown here is derived from an EMBL/GenBank/DDBJ whole genome shotgun (WGS) entry which is preliminary data.</text>
</comment>
<dbReference type="GO" id="GO:0051536">
    <property type="term" value="F:iron-sulfur cluster binding"/>
    <property type="evidence" value="ECO:0007669"/>
    <property type="project" value="UniProtKB-KW"/>
</dbReference>
<accession>A0A4V2YHA0</accession>
<dbReference type="InterPro" id="IPR058240">
    <property type="entry name" value="rSAM_sf"/>
</dbReference>
<dbReference type="OrthoDB" id="9782387at2"/>
<dbReference type="Pfam" id="PF04055">
    <property type="entry name" value="Radical_SAM"/>
    <property type="match status" value="1"/>
</dbReference>
<dbReference type="Proteomes" id="UP000295172">
    <property type="component" value="Unassembled WGS sequence"/>
</dbReference>
<dbReference type="EMBL" id="SMKR01000006">
    <property type="protein sequence ID" value="TDD29997.1"/>
    <property type="molecule type" value="Genomic_DNA"/>
</dbReference>
<dbReference type="SFLD" id="SFLDS00029">
    <property type="entry name" value="Radical_SAM"/>
    <property type="match status" value="1"/>
</dbReference>
<dbReference type="SFLD" id="SFLDG01067">
    <property type="entry name" value="SPASM/twitch_domain_containing"/>
    <property type="match status" value="1"/>
</dbReference>
<dbReference type="InterPro" id="IPR013785">
    <property type="entry name" value="Aldolase_TIM"/>
</dbReference>
<dbReference type="CDD" id="cd01335">
    <property type="entry name" value="Radical_SAM"/>
    <property type="match status" value="1"/>
</dbReference>
<evidence type="ECO:0000313" key="6">
    <source>
        <dbReference type="EMBL" id="TDD29997.1"/>
    </source>
</evidence>
<proteinExistence type="predicted"/>
<keyword evidence="7" id="KW-1185">Reference proteome</keyword>
<evidence type="ECO:0000256" key="4">
    <source>
        <dbReference type="ARBA" id="ARBA00023014"/>
    </source>
</evidence>
<dbReference type="PANTHER" id="PTHR11228:SF7">
    <property type="entry name" value="PQQA PEPTIDE CYCLASE"/>
    <property type="match status" value="1"/>
</dbReference>
<name>A0A4V2YHA0_9ACTN</name>
<keyword evidence="4" id="KW-0411">Iron-sulfur</keyword>
<dbReference type="InterPro" id="IPR007197">
    <property type="entry name" value="rSAM"/>
</dbReference>
<dbReference type="AlphaFoldDB" id="A0A4V2YHA0"/>
<sequence>MNHGPLDLTGKLRQVGVQPALAALARGQSPSAPIVVELDPTSFCDLACPECISSPLLNKARFTRDRLTTLAEELAAVGVRAVILIGGGEPLLHPATPQVIKTLAEADVQVGLTTNGTTIDRCLDVLAEKVTWTRVSVDAASSSTSARFRPARSGGAKFEQVVANMRLLAGRKRGKLGFSYLLMSRRDMAGRVVESNFDEVESAARLAADIGCDYFEVKPEYDMGHYIIAQDEKLVGQLHEQLGRIDALQSETFAVLKPNNLDVVLSGGPTTQLKEYDWCPTLELRTLLTPSGAYVCPYHRGNARARYGDPTNTDFNTLWRGPQRREALRRIDPRTDCEFHCIRHESNLELLRISGAGMPMLAPVDQTDEDLFI</sequence>
<keyword evidence="3" id="KW-0408">Iron</keyword>
<evidence type="ECO:0000256" key="2">
    <source>
        <dbReference type="ARBA" id="ARBA00022723"/>
    </source>
</evidence>
<evidence type="ECO:0000256" key="1">
    <source>
        <dbReference type="ARBA" id="ARBA00022691"/>
    </source>
</evidence>
<protein>
    <submittedName>
        <fullName evidence="6">Radical SAM protein</fullName>
    </submittedName>
</protein>
<evidence type="ECO:0000259" key="5">
    <source>
        <dbReference type="PROSITE" id="PS51918"/>
    </source>
</evidence>
<organism evidence="6 7">
    <name type="scientific">Kribbella turkmenica</name>
    <dbReference type="NCBI Taxonomy" id="2530375"/>
    <lineage>
        <taxon>Bacteria</taxon>
        <taxon>Bacillati</taxon>
        <taxon>Actinomycetota</taxon>
        <taxon>Actinomycetes</taxon>
        <taxon>Propionibacteriales</taxon>
        <taxon>Kribbellaceae</taxon>
        <taxon>Kribbella</taxon>
    </lineage>
</organism>
<dbReference type="GO" id="GO:0003824">
    <property type="term" value="F:catalytic activity"/>
    <property type="evidence" value="ECO:0007669"/>
    <property type="project" value="InterPro"/>
</dbReference>